<organism evidence="1 2">
    <name type="scientific">Paenibacillus eucommiae</name>
    <dbReference type="NCBI Taxonomy" id="1355755"/>
    <lineage>
        <taxon>Bacteria</taxon>
        <taxon>Bacillati</taxon>
        <taxon>Bacillota</taxon>
        <taxon>Bacilli</taxon>
        <taxon>Bacillales</taxon>
        <taxon>Paenibacillaceae</taxon>
        <taxon>Paenibacillus</taxon>
    </lineage>
</organism>
<gene>
    <name evidence="1" type="ORF">J2Z66_008537</name>
</gene>
<evidence type="ECO:0000313" key="2">
    <source>
        <dbReference type="Proteomes" id="UP001519287"/>
    </source>
</evidence>
<protein>
    <submittedName>
        <fullName evidence="1">Nucleoside 2-deoxyribosyltransferase</fullName>
    </submittedName>
</protein>
<dbReference type="Proteomes" id="UP001519287">
    <property type="component" value="Unassembled WGS sequence"/>
</dbReference>
<sequence length="145" mass="16737">MNFYIASSFKNIDKVRELSNQLKLEGYTHTYDWTQNENINSLEALSTIGEKEKEAIVQSDFLVILLPAGISSHVELGIAIGLGKRIYLYSPTDEIYEFEQTSTFYHIKGVHKFIGTLTSFMQELIKQEDQFEIQSGPYFNINKHF</sequence>
<comment type="caution">
    <text evidence="1">The sequence shown here is derived from an EMBL/GenBank/DDBJ whole genome shotgun (WGS) entry which is preliminary data.</text>
</comment>
<evidence type="ECO:0000313" key="1">
    <source>
        <dbReference type="EMBL" id="MBP1996859.1"/>
    </source>
</evidence>
<dbReference type="SUPFAM" id="SSF52309">
    <property type="entry name" value="N-(deoxy)ribosyltransferase-like"/>
    <property type="match status" value="1"/>
</dbReference>
<name>A0ABS4JAI5_9BACL</name>
<keyword evidence="2" id="KW-1185">Reference proteome</keyword>
<dbReference type="RefSeq" id="WP_209979674.1">
    <property type="nucleotide sequence ID" value="NZ_JAGGLB010000059.1"/>
</dbReference>
<proteinExistence type="predicted"/>
<dbReference type="EMBL" id="JAGGLB010000059">
    <property type="protein sequence ID" value="MBP1996859.1"/>
    <property type="molecule type" value="Genomic_DNA"/>
</dbReference>
<dbReference type="Gene3D" id="3.40.50.450">
    <property type="match status" value="1"/>
</dbReference>
<reference evidence="1 2" key="1">
    <citation type="submission" date="2021-03" db="EMBL/GenBank/DDBJ databases">
        <title>Genomic Encyclopedia of Type Strains, Phase IV (KMG-IV): sequencing the most valuable type-strain genomes for metagenomic binning, comparative biology and taxonomic classification.</title>
        <authorList>
            <person name="Goeker M."/>
        </authorList>
    </citation>
    <scope>NUCLEOTIDE SEQUENCE [LARGE SCALE GENOMIC DNA]</scope>
    <source>
        <strain evidence="1 2">DSM 26048</strain>
    </source>
</reference>
<accession>A0ABS4JAI5</accession>